<dbReference type="Proteomes" id="UP000327044">
    <property type="component" value="Unassembled WGS sequence"/>
</dbReference>
<dbReference type="InterPro" id="IPR007999">
    <property type="entry name" value="DUF745"/>
</dbReference>
<dbReference type="Pfam" id="PF05335">
    <property type="entry name" value="DUF745"/>
    <property type="match status" value="1"/>
</dbReference>
<dbReference type="EMBL" id="VVIM01000003">
    <property type="protein sequence ID" value="KAB0800900.1"/>
    <property type="molecule type" value="Genomic_DNA"/>
</dbReference>
<proteinExistence type="predicted"/>
<gene>
    <name evidence="2" type="ORF">PPYR_05254</name>
</gene>
<protein>
    <submittedName>
        <fullName evidence="2">Uncharacterized protein</fullName>
    </submittedName>
</protein>
<evidence type="ECO:0000256" key="1">
    <source>
        <dbReference type="SAM" id="Coils"/>
    </source>
</evidence>
<reference evidence="2 3" key="1">
    <citation type="journal article" date="2018" name="Elife">
        <title>Firefly genomes illuminate parallel origins of bioluminescence in beetles.</title>
        <authorList>
            <person name="Fallon T.R."/>
            <person name="Lower S.E."/>
            <person name="Chang C.H."/>
            <person name="Bessho-Uehara M."/>
            <person name="Martin G.J."/>
            <person name="Bewick A.J."/>
            <person name="Behringer M."/>
            <person name="Debat H.J."/>
            <person name="Wong I."/>
            <person name="Day J.C."/>
            <person name="Suvorov A."/>
            <person name="Silva C.J."/>
            <person name="Stanger-Hall K.F."/>
            <person name="Hall D.W."/>
            <person name="Schmitz R.J."/>
            <person name="Nelson D.R."/>
            <person name="Lewis S.M."/>
            <person name="Shigenobu S."/>
            <person name="Bybee S.M."/>
            <person name="Larracuente A.M."/>
            <person name="Oba Y."/>
            <person name="Weng J.K."/>
        </authorList>
    </citation>
    <scope>NUCLEOTIDE SEQUENCE [LARGE SCALE GENOMIC DNA]</scope>
    <source>
        <strain evidence="2">1611_PpyrPB1</strain>
        <tissue evidence="2">Whole body</tissue>
    </source>
</reference>
<dbReference type="PANTHER" id="PTHR37161">
    <property type="entry name" value="HDC10475"/>
    <property type="match status" value="1"/>
</dbReference>
<keyword evidence="1" id="KW-0175">Coiled coil</keyword>
<sequence length="304" mass="31293">MIVGMTCKPTKWQSFTDDILSDFFGSESNKFENYATYNSFKENKDDLIASRSKKTEVSSATGSGGGDDKLGYSAGSGLRSIAQGSAEQAHTAVQSQDAAGHQAAYVAKNTLAQAANAASATAQAALAGKQIILQGLEQQHRDAKLGLQGEKQQLQQAQRAAVAAEQTSQQAQRHVQVLTAALNVAQATADGAAQTASEAAGELAAQVAMVGAAQQRVDALAEQLHGVRLDFEATQVAAQKAQFAAMQAQNNAAKAAAAAAASSGVKNEGDGHPSKGGVLPVPADVGQSGHSGKLTTYINADYDY</sequence>
<dbReference type="AlphaFoldDB" id="A0A5N4AUK4"/>
<comment type="caution">
    <text evidence="2">The sequence shown here is derived from an EMBL/GenBank/DDBJ whole genome shotgun (WGS) entry which is preliminary data.</text>
</comment>
<evidence type="ECO:0000313" key="3">
    <source>
        <dbReference type="Proteomes" id="UP000327044"/>
    </source>
</evidence>
<accession>A0A5N4AUK4</accession>
<dbReference type="PANTHER" id="PTHR37161:SF3">
    <property type="entry name" value="HDC10475"/>
    <property type="match status" value="1"/>
</dbReference>
<evidence type="ECO:0000313" key="2">
    <source>
        <dbReference type="EMBL" id="KAB0800900.1"/>
    </source>
</evidence>
<organism evidence="2 3">
    <name type="scientific">Photinus pyralis</name>
    <name type="common">Common eastern firefly</name>
    <name type="synonym">Lampyris pyralis</name>
    <dbReference type="NCBI Taxonomy" id="7054"/>
    <lineage>
        <taxon>Eukaryota</taxon>
        <taxon>Metazoa</taxon>
        <taxon>Ecdysozoa</taxon>
        <taxon>Arthropoda</taxon>
        <taxon>Hexapoda</taxon>
        <taxon>Insecta</taxon>
        <taxon>Pterygota</taxon>
        <taxon>Neoptera</taxon>
        <taxon>Endopterygota</taxon>
        <taxon>Coleoptera</taxon>
        <taxon>Polyphaga</taxon>
        <taxon>Elateriformia</taxon>
        <taxon>Elateroidea</taxon>
        <taxon>Lampyridae</taxon>
        <taxon>Lampyrinae</taxon>
        <taxon>Photinus</taxon>
    </lineage>
</organism>
<feature type="coiled-coil region" evidence="1">
    <location>
        <begin position="133"/>
        <end position="174"/>
    </location>
</feature>
<keyword evidence="3" id="KW-1185">Reference proteome</keyword>
<name>A0A5N4AUK4_PHOPY</name>
<dbReference type="InParanoid" id="A0A5N4AUK4"/>